<reference evidence="1" key="1">
    <citation type="submission" date="2020-04" db="EMBL/GenBank/DDBJ databases">
        <title>A chromosome-scale assembly and high-density genetic map of the yellow drum (Nibea albiflora) genome.</title>
        <authorList>
            <person name="Xu D."/>
            <person name="Zhang W."/>
            <person name="Chen R."/>
            <person name="Tan P."/>
            <person name="Wang L."/>
            <person name="Song H."/>
            <person name="Tian L."/>
            <person name="Zhu Q."/>
            <person name="Wang B."/>
        </authorList>
    </citation>
    <scope>NUCLEOTIDE SEQUENCE</scope>
    <source>
        <strain evidence="1">ZJHYS-2018</strain>
    </source>
</reference>
<accession>A0ACB7EZJ8</accession>
<feature type="non-terminal residue" evidence="1">
    <location>
        <position position="1"/>
    </location>
</feature>
<sequence>NFWMKYAVKRRLPRVTPTQKNFSSPLVYTVYERREELLELFEFIADNHNDFDDNAVHSADGYMVLLTGFDFCFLLATFNSVLAYSDVLFGILQNKEYDMQFCLSSVDGFCSTTTEKFDSIYEKSWTTFSLS</sequence>
<protein>
    <submittedName>
        <fullName evidence="1">Uncharacterized protein</fullName>
    </submittedName>
</protein>
<evidence type="ECO:0000313" key="2">
    <source>
        <dbReference type="Proteomes" id="UP000805704"/>
    </source>
</evidence>
<proteinExistence type="predicted"/>
<evidence type="ECO:0000313" key="1">
    <source>
        <dbReference type="EMBL" id="KAG8007306.1"/>
    </source>
</evidence>
<comment type="caution">
    <text evidence="1">The sequence shown here is derived from an EMBL/GenBank/DDBJ whole genome shotgun (WGS) entry which is preliminary data.</text>
</comment>
<dbReference type="Proteomes" id="UP000805704">
    <property type="component" value="Chromosome 2"/>
</dbReference>
<keyword evidence="2" id="KW-1185">Reference proteome</keyword>
<organism evidence="1 2">
    <name type="scientific">Nibea albiflora</name>
    <name type="common">Yellow drum</name>
    <name type="synonym">Corvina albiflora</name>
    <dbReference type="NCBI Taxonomy" id="240163"/>
    <lineage>
        <taxon>Eukaryota</taxon>
        <taxon>Metazoa</taxon>
        <taxon>Chordata</taxon>
        <taxon>Craniata</taxon>
        <taxon>Vertebrata</taxon>
        <taxon>Euteleostomi</taxon>
        <taxon>Actinopterygii</taxon>
        <taxon>Neopterygii</taxon>
        <taxon>Teleostei</taxon>
        <taxon>Neoteleostei</taxon>
        <taxon>Acanthomorphata</taxon>
        <taxon>Eupercaria</taxon>
        <taxon>Sciaenidae</taxon>
        <taxon>Nibea</taxon>
    </lineage>
</organism>
<dbReference type="EMBL" id="CM024790">
    <property type="protein sequence ID" value="KAG8007306.1"/>
    <property type="molecule type" value="Genomic_DNA"/>
</dbReference>
<gene>
    <name evidence="1" type="ORF">GBF38_012644</name>
</gene>
<name>A0ACB7EZJ8_NIBAL</name>